<evidence type="ECO:0000313" key="2">
    <source>
        <dbReference type="Proteomes" id="UP001219525"/>
    </source>
</evidence>
<dbReference type="AlphaFoldDB" id="A0AAD6YJK4"/>
<reference evidence="1" key="1">
    <citation type="submission" date="2023-03" db="EMBL/GenBank/DDBJ databases">
        <title>Massive genome expansion in bonnet fungi (Mycena s.s.) driven by repeated elements and novel gene families across ecological guilds.</title>
        <authorList>
            <consortium name="Lawrence Berkeley National Laboratory"/>
            <person name="Harder C.B."/>
            <person name="Miyauchi S."/>
            <person name="Viragh M."/>
            <person name="Kuo A."/>
            <person name="Thoen E."/>
            <person name="Andreopoulos B."/>
            <person name="Lu D."/>
            <person name="Skrede I."/>
            <person name="Drula E."/>
            <person name="Henrissat B."/>
            <person name="Morin E."/>
            <person name="Kohler A."/>
            <person name="Barry K."/>
            <person name="LaButti K."/>
            <person name="Morin E."/>
            <person name="Salamov A."/>
            <person name="Lipzen A."/>
            <person name="Mereny Z."/>
            <person name="Hegedus B."/>
            <person name="Baldrian P."/>
            <person name="Stursova M."/>
            <person name="Weitz H."/>
            <person name="Taylor A."/>
            <person name="Grigoriev I.V."/>
            <person name="Nagy L.G."/>
            <person name="Martin F."/>
            <person name="Kauserud H."/>
        </authorList>
    </citation>
    <scope>NUCLEOTIDE SEQUENCE</scope>
    <source>
        <strain evidence="1">9144</strain>
    </source>
</reference>
<evidence type="ECO:0000313" key="1">
    <source>
        <dbReference type="EMBL" id="KAJ7215593.1"/>
    </source>
</evidence>
<name>A0AAD6YJK4_9AGAR</name>
<sequence>MAASSTFCLMSGDDVMRALALASVSSALALALGDSTGAGGAWRECGDNAAPEQHTILASEEHECLTRVDASAALNTAFHDMSHLDGSGLSTRDAVPARRAFDASANTFAFRAHHRNIMPSVRYAQRIRSCTFHQLNAAITRL</sequence>
<protein>
    <submittedName>
        <fullName evidence="1">Uncharacterized protein</fullName>
    </submittedName>
</protein>
<accession>A0AAD6YJK4</accession>
<organism evidence="1 2">
    <name type="scientific">Mycena pura</name>
    <dbReference type="NCBI Taxonomy" id="153505"/>
    <lineage>
        <taxon>Eukaryota</taxon>
        <taxon>Fungi</taxon>
        <taxon>Dikarya</taxon>
        <taxon>Basidiomycota</taxon>
        <taxon>Agaricomycotina</taxon>
        <taxon>Agaricomycetes</taxon>
        <taxon>Agaricomycetidae</taxon>
        <taxon>Agaricales</taxon>
        <taxon>Marasmiineae</taxon>
        <taxon>Mycenaceae</taxon>
        <taxon>Mycena</taxon>
    </lineage>
</organism>
<comment type="caution">
    <text evidence="1">The sequence shown here is derived from an EMBL/GenBank/DDBJ whole genome shotgun (WGS) entry which is preliminary data.</text>
</comment>
<gene>
    <name evidence="1" type="ORF">GGX14DRAFT_562806</name>
</gene>
<dbReference type="EMBL" id="JARJCW010000017">
    <property type="protein sequence ID" value="KAJ7215593.1"/>
    <property type="molecule type" value="Genomic_DNA"/>
</dbReference>
<dbReference type="Proteomes" id="UP001219525">
    <property type="component" value="Unassembled WGS sequence"/>
</dbReference>
<keyword evidence="2" id="KW-1185">Reference proteome</keyword>
<proteinExistence type="predicted"/>